<evidence type="ECO:0000313" key="1">
    <source>
        <dbReference type="EMBL" id="RST96955.1"/>
    </source>
</evidence>
<proteinExistence type="predicted"/>
<evidence type="ECO:0000313" key="2">
    <source>
        <dbReference type="Proteomes" id="UP000287857"/>
    </source>
</evidence>
<dbReference type="RefSeq" id="WP_125984677.1">
    <property type="nucleotide sequence ID" value="NZ_NGJS01000020.1"/>
</dbReference>
<dbReference type="AlphaFoldDB" id="A0A429ZT94"/>
<dbReference type="Proteomes" id="UP000287857">
    <property type="component" value="Unassembled WGS sequence"/>
</dbReference>
<protein>
    <submittedName>
        <fullName evidence="1">Uncharacterized protein</fullName>
    </submittedName>
</protein>
<dbReference type="EMBL" id="NGJS01000020">
    <property type="protein sequence ID" value="RST96955.1"/>
    <property type="molecule type" value="Genomic_DNA"/>
</dbReference>
<sequence length="61" mass="7295">MEWRLNRTIQGDWIIEYKKGRFSCWKRVVSNRDRTEPSLVAGFRTKEKAAEEMAKLMVKYG</sequence>
<keyword evidence="2" id="KW-1185">Reference proteome</keyword>
<reference evidence="1 2" key="1">
    <citation type="submission" date="2017-05" db="EMBL/GenBank/DDBJ databases">
        <title>Vagococcus spp. assemblies.</title>
        <authorList>
            <person name="Gulvik C.A."/>
        </authorList>
    </citation>
    <scope>NUCLEOTIDE SEQUENCE [LARGE SCALE GENOMIC DNA]</scope>
    <source>
        <strain evidence="1 2">SS1995</strain>
    </source>
</reference>
<comment type="caution">
    <text evidence="1">The sequence shown here is derived from an EMBL/GenBank/DDBJ whole genome shotgun (WGS) entry which is preliminary data.</text>
</comment>
<organism evidence="1 2">
    <name type="scientific">Vagococcus vulneris</name>
    <dbReference type="NCBI Taxonomy" id="1977869"/>
    <lineage>
        <taxon>Bacteria</taxon>
        <taxon>Bacillati</taxon>
        <taxon>Bacillota</taxon>
        <taxon>Bacilli</taxon>
        <taxon>Lactobacillales</taxon>
        <taxon>Enterococcaceae</taxon>
        <taxon>Vagococcus</taxon>
    </lineage>
</organism>
<gene>
    <name evidence="1" type="ORF">CBF37_10385</name>
</gene>
<accession>A0A429ZT94</accession>
<name>A0A429ZT94_9ENTE</name>